<dbReference type="OMA" id="NDTSWAG"/>
<evidence type="ECO:0000256" key="2">
    <source>
        <dbReference type="ARBA" id="ARBA00040972"/>
    </source>
</evidence>
<gene>
    <name evidence="8" type="ORF">RDWZM_009027</name>
</gene>
<dbReference type="AlphaFoldDB" id="A0A9Q0RKY1"/>
<dbReference type="PANTHER" id="PTHR12984:SF3">
    <property type="entry name" value="N-TERMINAL KINASE-LIKE PROTEIN"/>
    <property type="match status" value="1"/>
</dbReference>
<dbReference type="Gene3D" id="1.25.10.10">
    <property type="entry name" value="Leucine-rich Repeat Variant"/>
    <property type="match status" value="1"/>
</dbReference>
<dbReference type="GO" id="GO:0004672">
    <property type="term" value="F:protein kinase activity"/>
    <property type="evidence" value="ECO:0007669"/>
    <property type="project" value="InterPro"/>
</dbReference>
<dbReference type="EMBL" id="JAPWDV010000003">
    <property type="protein sequence ID" value="KAJ6217870.1"/>
    <property type="molecule type" value="Genomic_DNA"/>
</dbReference>
<feature type="compositionally biased region" description="Polar residues" evidence="6">
    <location>
        <begin position="659"/>
        <end position="678"/>
    </location>
</feature>
<feature type="compositionally biased region" description="Acidic residues" evidence="6">
    <location>
        <begin position="692"/>
        <end position="703"/>
    </location>
</feature>
<dbReference type="SMART" id="SM00220">
    <property type="entry name" value="S_TKc"/>
    <property type="match status" value="1"/>
</dbReference>
<dbReference type="PROSITE" id="PS50077">
    <property type="entry name" value="HEAT_REPEAT"/>
    <property type="match status" value="1"/>
</dbReference>
<sequence length="768" mass="87044">MWSIFSRDPSKDFAYEIGDPIHVNEQTSFWIQHKGKKKANGENVTIFRYEIKPNEESYMDLAKSSLKRLKTLRHPSILTFIDSLETDKYVLVVTEYVEPLFSYIEQNLNQLTASQKEFAISWGILTVSKGLCFLNNDCNLIHCNLSIGSIYVNSGGDWKISNFEYLTNVDGSFPYKTYYKHKLYTPPEFSTDSSRKLHKTVDSWGLGCIIWELFNGKCLNDYDQLKSIGKISKKISQSYGTLISTNQRQRSSIQDFINKAQQNGGYFKNVFIESMIFLDEIQIKDSVEKNRFFSNLNNRIDSFPNEVCKNKILPLIITSLDYGDVSSHVLDLLFKIGKVLNETEYQKRMVPCIIKLFSAKDRSIRSKLLKEMETYAELIPVNLINEQVFPNLAQGFLDSNPIIREQTVKSIFYLAPKLNSQNLNDEVMKHFSRIQFKDPEGGIRTNTIVCLGKIAGLLQPHTRQNIMLPAFMRSLRDPFPPSRIAGILSLSATQNFFTLQDCTTKIMPVLCTILMDPEKQVRDHSFTTLKSFIVKMEKFSEDPSLIEQMESEINQSGSNVSSKLTSGLSWAVSSIAAKLTRSKIDEDGESGSNQNKIGNLPSKPINENNVSNKSNQSLTKNKPEPSSKSFVGEDCDNNTNDLDLNSGATDGWDEDNWDNEISNLGFSQNGATKSSSVQFKPAESNDPISSAWDDEDPLNDWDSNEWKTPESKVEPIVEDDPFKDMVETRTTQVNRVNARRTIQTSKPALNANKKGPMRLGAQKISKTS</sequence>
<evidence type="ECO:0000256" key="5">
    <source>
        <dbReference type="PROSITE-ProRule" id="PRU00103"/>
    </source>
</evidence>
<dbReference type="InterPro" id="IPR011009">
    <property type="entry name" value="Kinase-like_dom_sf"/>
</dbReference>
<dbReference type="PANTHER" id="PTHR12984">
    <property type="entry name" value="SCY1-RELATED S/T PROTEIN KINASE-LIKE"/>
    <property type="match status" value="1"/>
</dbReference>
<dbReference type="InterPro" id="IPR016024">
    <property type="entry name" value="ARM-type_fold"/>
</dbReference>
<evidence type="ECO:0000256" key="6">
    <source>
        <dbReference type="SAM" id="MobiDB-lite"/>
    </source>
</evidence>
<comment type="similarity">
    <text evidence="1">Belongs to the protein kinase superfamily.</text>
</comment>
<evidence type="ECO:0000256" key="3">
    <source>
        <dbReference type="ARBA" id="ARBA00042347"/>
    </source>
</evidence>
<evidence type="ECO:0000256" key="1">
    <source>
        <dbReference type="ARBA" id="ARBA00038349"/>
    </source>
</evidence>
<dbReference type="OrthoDB" id="447103at2759"/>
<dbReference type="GO" id="GO:0005524">
    <property type="term" value="F:ATP binding"/>
    <property type="evidence" value="ECO:0007669"/>
    <property type="project" value="InterPro"/>
</dbReference>
<dbReference type="Proteomes" id="UP001142055">
    <property type="component" value="Chromosome 3"/>
</dbReference>
<protein>
    <recommendedName>
        <fullName evidence="2">N-terminal kinase-like protein</fullName>
    </recommendedName>
    <alternativeName>
        <fullName evidence="3">SCY1-like protein 1</fullName>
    </alternativeName>
</protein>
<feature type="compositionally biased region" description="Polar residues" evidence="6">
    <location>
        <begin position="605"/>
        <end position="629"/>
    </location>
</feature>
<proteinExistence type="inferred from homology"/>
<feature type="domain" description="Protein kinase" evidence="7">
    <location>
        <begin position="15"/>
        <end position="278"/>
    </location>
</feature>
<dbReference type="SUPFAM" id="SSF56112">
    <property type="entry name" value="Protein kinase-like (PK-like)"/>
    <property type="match status" value="1"/>
</dbReference>
<evidence type="ECO:0000259" key="7">
    <source>
        <dbReference type="PROSITE" id="PS50011"/>
    </source>
</evidence>
<dbReference type="Pfam" id="PF00069">
    <property type="entry name" value="Pkinase"/>
    <property type="match status" value="1"/>
</dbReference>
<dbReference type="InterPro" id="IPR000719">
    <property type="entry name" value="Prot_kinase_dom"/>
</dbReference>
<reference evidence="8" key="1">
    <citation type="submission" date="2022-12" db="EMBL/GenBank/DDBJ databases">
        <title>Genome assemblies of Blomia tropicalis.</title>
        <authorList>
            <person name="Cui Y."/>
        </authorList>
    </citation>
    <scope>NUCLEOTIDE SEQUENCE</scope>
    <source>
        <tissue evidence="8">Adult mites</tissue>
    </source>
</reference>
<dbReference type="Gene3D" id="1.10.510.10">
    <property type="entry name" value="Transferase(Phosphotransferase) domain 1"/>
    <property type="match status" value="1"/>
</dbReference>
<dbReference type="InterPro" id="IPR021133">
    <property type="entry name" value="HEAT_type_2"/>
</dbReference>
<name>A0A9Q0RKY1_BLOTA</name>
<evidence type="ECO:0000313" key="9">
    <source>
        <dbReference type="Proteomes" id="UP001142055"/>
    </source>
</evidence>
<evidence type="ECO:0000313" key="8">
    <source>
        <dbReference type="EMBL" id="KAJ6217870.1"/>
    </source>
</evidence>
<comment type="caution">
    <text evidence="8">The sequence shown here is derived from an EMBL/GenBank/DDBJ whole genome shotgun (WGS) entry which is preliminary data.</text>
</comment>
<dbReference type="PROSITE" id="PS50011">
    <property type="entry name" value="PROTEIN_KINASE_DOM"/>
    <property type="match status" value="1"/>
</dbReference>
<accession>A0A9Q0RKY1</accession>
<keyword evidence="9" id="KW-1185">Reference proteome</keyword>
<dbReference type="SUPFAM" id="SSF48371">
    <property type="entry name" value="ARM repeat"/>
    <property type="match status" value="1"/>
</dbReference>
<feature type="repeat" description="HEAT" evidence="5">
    <location>
        <begin position="388"/>
        <end position="426"/>
    </location>
</feature>
<feature type="region of interest" description="Disordered" evidence="6">
    <location>
        <begin position="585"/>
        <end position="711"/>
    </location>
</feature>
<dbReference type="InterPro" id="IPR051177">
    <property type="entry name" value="CIK-Related_Protein"/>
</dbReference>
<organism evidence="8 9">
    <name type="scientific">Blomia tropicalis</name>
    <name type="common">Mite</name>
    <dbReference type="NCBI Taxonomy" id="40697"/>
    <lineage>
        <taxon>Eukaryota</taxon>
        <taxon>Metazoa</taxon>
        <taxon>Ecdysozoa</taxon>
        <taxon>Arthropoda</taxon>
        <taxon>Chelicerata</taxon>
        <taxon>Arachnida</taxon>
        <taxon>Acari</taxon>
        <taxon>Acariformes</taxon>
        <taxon>Sarcoptiformes</taxon>
        <taxon>Astigmata</taxon>
        <taxon>Glycyphagoidea</taxon>
        <taxon>Echimyopodidae</taxon>
        <taxon>Blomia</taxon>
    </lineage>
</organism>
<dbReference type="InterPro" id="IPR011989">
    <property type="entry name" value="ARM-like"/>
</dbReference>
<dbReference type="Gene3D" id="3.30.200.20">
    <property type="entry name" value="Phosphorylase Kinase, domain 1"/>
    <property type="match status" value="1"/>
</dbReference>
<comment type="function">
    <text evidence="4">Regulates COPI-mediated retrograde protein traffic at the interface between the Golgi apparatus and the endoplasmic reticulum. Involved in the maintenance of the Golgi apparatus morphology.</text>
</comment>
<evidence type="ECO:0000256" key="4">
    <source>
        <dbReference type="ARBA" id="ARBA00056114"/>
    </source>
</evidence>
<feature type="region of interest" description="Disordered" evidence="6">
    <location>
        <begin position="743"/>
        <end position="768"/>
    </location>
</feature>